<sequence length="316" mass="36472">MDSYHYKSIICTKCNHKILVSSSPNAKCPNCEHLINSHENTKRTQSEKKTKKPLHEHKTELKKNKKPEEEKKSIKKPLADKAKKTIKKPTKEINSPTRSKAKDPAPQKKRGKKKPPEGPKPRKIPLRQAHPTQRQYQEFYSDSNDFFEDDFFSDSFERENSQDFPVIGFNPVYLPNPGYFMDEIFERPVLNRVSHNLFNLFFDNIPGFSEVEFTPIGGFRSESRTFSIAEILSHLVSMHPERSTPANPVVVSQIPTITMSQSLLRDNPTCTICQEEFRVGEMLKKLRCGHIYHGDCLMPWFQAKDTCPVCREAFNA</sequence>
<dbReference type="CDD" id="cd16454">
    <property type="entry name" value="RING-H2_PA-TM-RING"/>
    <property type="match status" value="1"/>
</dbReference>
<dbReference type="InterPro" id="IPR013083">
    <property type="entry name" value="Znf_RING/FYVE/PHD"/>
</dbReference>
<dbReference type="PANTHER" id="PTHR45931:SF19">
    <property type="entry name" value="CHROMOSOME UNDETERMINED SCAFFOLD_3, WHOLE GENOME SHOTGUN SEQUENCE"/>
    <property type="match status" value="1"/>
</dbReference>
<dbReference type="Proteomes" id="UP000187209">
    <property type="component" value="Unassembled WGS sequence"/>
</dbReference>
<dbReference type="PROSITE" id="PS50089">
    <property type="entry name" value="ZF_RING_2"/>
    <property type="match status" value="1"/>
</dbReference>
<feature type="compositionally biased region" description="Basic and acidic residues" evidence="5">
    <location>
        <begin position="56"/>
        <end position="83"/>
    </location>
</feature>
<evidence type="ECO:0000313" key="8">
    <source>
        <dbReference type="Proteomes" id="UP000187209"/>
    </source>
</evidence>
<dbReference type="GO" id="GO:0061630">
    <property type="term" value="F:ubiquitin protein ligase activity"/>
    <property type="evidence" value="ECO:0007669"/>
    <property type="project" value="TreeGrafter"/>
</dbReference>
<evidence type="ECO:0000256" key="1">
    <source>
        <dbReference type="ARBA" id="ARBA00022723"/>
    </source>
</evidence>
<dbReference type="InterPro" id="IPR001841">
    <property type="entry name" value="Znf_RING"/>
</dbReference>
<reference evidence="7 8" key="1">
    <citation type="submission" date="2016-11" db="EMBL/GenBank/DDBJ databases">
        <title>The macronuclear genome of Stentor coeruleus: a giant cell with tiny introns.</title>
        <authorList>
            <person name="Slabodnick M."/>
            <person name="Ruby J.G."/>
            <person name="Reiff S.B."/>
            <person name="Swart E.C."/>
            <person name="Gosai S."/>
            <person name="Prabakaran S."/>
            <person name="Witkowska E."/>
            <person name="Larue G.E."/>
            <person name="Fisher S."/>
            <person name="Freeman R.M."/>
            <person name="Gunawardena J."/>
            <person name="Chu W."/>
            <person name="Stover N.A."/>
            <person name="Gregory B.D."/>
            <person name="Nowacki M."/>
            <person name="Derisi J."/>
            <person name="Roy S.W."/>
            <person name="Marshall W.F."/>
            <person name="Sood P."/>
        </authorList>
    </citation>
    <scope>NUCLEOTIDE SEQUENCE [LARGE SCALE GENOMIC DNA]</scope>
    <source>
        <strain evidence="7">WM001</strain>
    </source>
</reference>
<evidence type="ECO:0000313" key="7">
    <source>
        <dbReference type="EMBL" id="OMJ85193.1"/>
    </source>
</evidence>
<accession>A0A1R2C858</accession>
<evidence type="ECO:0000256" key="3">
    <source>
        <dbReference type="ARBA" id="ARBA00022833"/>
    </source>
</evidence>
<dbReference type="SMART" id="SM00184">
    <property type="entry name" value="RING"/>
    <property type="match status" value="1"/>
</dbReference>
<keyword evidence="1" id="KW-0479">Metal-binding</keyword>
<name>A0A1R2C858_9CILI</name>
<keyword evidence="2 4" id="KW-0863">Zinc-finger</keyword>
<feature type="region of interest" description="Disordered" evidence="5">
    <location>
        <begin position="22"/>
        <end position="134"/>
    </location>
</feature>
<keyword evidence="3" id="KW-0862">Zinc</keyword>
<dbReference type="InterPro" id="IPR051834">
    <property type="entry name" value="RING_finger_E3_ligase"/>
</dbReference>
<dbReference type="SUPFAM" id="SSF57850">
    <property type="entry name" value="RING/U-box"/>
    <property type="match status" value="1"/>
</dbReference>
<dbReference type="Gene3D" id="3.30.40.10">
    <property type="entry name" value="Zinc/RING finger domain, C3HC4 (zinc finger)"/>
    <property type="match status" value="1"/>
</dbReference>
<protein>
    <recommendedName>
        <fullName evidence="6">RING-type domain-containing protein</fullName>
    </recommendedName>
</protein>
<evidence type="ECO:0000256" key="4">
    <source>
        <dbReference type="PROSITE-ProRule" id="PRU00175"/>
    </source>
</evidence>
<proteinExistence type="predicted"/>
<dbReference type="GO" id="GO:0005634">
    <property type="term" value="C:nucleus"/>
    <property type="evidence" value="ECO:0007669"/>
    <property type="project" value="TreeGrafter"/>
</dbReference>
<dbReference type="GO" id="GO:0008270">
    <property type="term" value="F:zinc ion binding"/>
    <property type="evidence" value="ECO:0007669"/>
    <property type="project" value="UniProtKB-KW"/>
</dbReference>
<dbReference type="PANTHER" id="PTHR45931">
    <property type="entry name" value="SI:CH211-59O9.10"/>
    <property type="match status" value="1"/>
</dbReference>
<feature type="compositionally biased region" description="Basic and acidic residues" evidence="5">
    <location>
        <begin position="35"/>
        <end position="48"/>
    </location>
</feature>
<dbReference type="OrthoDB" id="313522at2759"/>
<dbReference type="AlphaFoldDB" id="A0A1R2C858"/>
<comment type="caution">
    <text evidence="7">The sequence shown here is derived from an EMBL/GenBank/DDBJ whole genome shotgun (WGS) entry which is preliminary data.</text>
</comment>
<evidence type="ECO:0000256" key="5">
    <source>
        <dbReference type="SAM" id="MobiDB-lite"/>
    </source>
</evidence>
<evidence type="ECO:0000256" key="2">
    <source>
        <dbReference type="ARBA" id="ARBA00022771"/>
    </source>
</evidence>
<dbReference type="GO" id="GO:0006511">
    <property type="term" value="P:ubiquitin-dependent protein catabolic process"/>
    <property type="evidence" value="ECO:0007669"/>
    <property type="project" value="TreeGrafter"/>
</dbReference>
<keyword evidence="8" id="KW-1185">Reference proteome</keyword>
<evidence type="ECO:0000259" key="6">
    <source>
        <dbReference type="PROSITE" id="PS50089"/>
    </source>
</evidence>
<organism evidence="7 8">
    <name type="scientific">Stentor coeruleus</name>
    <dbReference type="NCBI Taxonomy" id="5963"/>
    <lineage>
        <taxon>Eukaryota</taxon>
        <taxon>Sar</taxon>
        <taxon>Alveolata</taxon>
        <taxon>Ciliophora</taxon>
        <taxon>Postciliodesmatophora</taxon>
        <taxon>Heterotrichea</taxon>
        <taxon>Heterotrichida</taxon>
        <taxon>Stentoridae</taxon>
        <taxon>Stentor</taxon>
    </lineage>
</organism>
<dbReference type="Pfam" id="PF13639">
    <property type="entry name" value="zf-RING_2"/>
    <property type="match status" value="1"/>
</dbReference>
<gene>
    <name evidence="7" type="ORF">SteCoe_13505</name>
</gene>
<dbReference type="EMBL" id="MPUH01000244">
    <property type="protein sequence ID" value="OMJ85193.1"/>
    <property type="molecule type" value="Genomic_DNA"/>
</dbReference>
<feature type="domain" description="RING-type" evidence="6">
    <location>
        <begin position="270"/>
        <end position="311"/>
    </location>
</feature>